<sequence length="244" mass="26710">MAARILLIDDDLRLTAMVGDYLRQAGWQVETAASLSAARQRLGPGLPPPDALVLDLMLPDGDGLDLCRDLRARPDTRHLPILMLTARGEPTDRIIGLELGADDYLPKPFEPRELLARLRALLRRAGATPPAAGAAEVLRFGRLEVDLAAHAVRLDGRVCELTAYQFQLLAVLARHAGRVLSRDQIMDALKGHPQEAYDRSIDVHISRIRAAIEDDPKQPRRILTVRGAGYLLARQPAGDGEPAP</sequence>
<dbReference type="InterPro" id="IPR001789">
    <property type="entry name" value="Sig_transdc_resp-reg_receiver"/>
</dbReference>
<dbReference type="InterPro" id="IPR001867">
    <property type="entry name" value="OmpR/PhoB-type_DNA-bd"/>
</dbReference>
<keyword evidence="4" id="KW-0902">Two-component regulatory system</keyword>
<evidence type="ECO:0000256" key="2">
    <source>
        <dbReference type="ARBA" id="ARBA00022490"/>
    </source>
</evidence>
<keyword evidence="6 9" id="KW-0238">DNA-binding</keyword>
<dbReference type="Pfam" id="PF00486">
    <property type="entry name" value="Trans_reg_C"/>
    <property type="match status" value="1"/>
</dbReference>
<dbReference type="GO" id="GO:0000156">
    <property type="term" value="F:phosphorelay response regulator activity"/>
    <property type="evidence" value="ECO:0007669"/>
    <property type="project" value="TreeGrafter"/>
</dbReference>
<dbReference type="SMART" id="SM00862">
    <property type="entry name" value="Trans_reg_C"/>
    <property type="match status" value="1"/>
</dbReference>
<evidence type="ECO:0000256" key="6">
    <source>
        <dbReference type="ARBA" id="ARBA00023125"/>
    </source>
</evidence>
<dbReference type="EMBL" id="VJOO01000018">
    <property type="protein sequence ID" value="TSE36555.1"/>
    <property type="molecule type" value="Genomic_DNA"/>
</dbReference>
<evidence type="ECO:0000313" key="12">
    <source>
        <dbReference type="EMBL" id="OBS31146.1"/>
    </source>
</evidence>
<dbReference type="Gene3D" id="3.40.50.2300">
    <property type="match status" value="1"/>
</dbReference>
<evidence type="ECO:0000313" key="14">
    <source>
        <dbReference type="Proteomes" id="UP000091969"/>
    </source>
</evidence>
<keyword evidence="14" id="KW-1185">Reference proteome</keyword>
<dbReference type="PANTHER" id="PTHR48111:SF4">
    <property type="entry name" value="DNA-BINDING DUAL TRANSCRIPTIONAL REGULATOR OMPR"/>
    <property type="match status" value="1"/>
</dbReference>
<feature type="modified residue" description="4-aspartylphosphate" evidence="8">
    <location>
        <position position="55"/>
    </location>
</feature>
<dbReference type="Proteomes" id="UP000316388">
    <property type="component" value="Unassembled WGS sequence"/>
</dbReference>
<feature type="DNA-binding region" description="OmpR/PhoB-type" evidence="9">
    <location>
        <begin position="135"/>
        <end position="234"/>
    </location>
</feature>
<dbReference type="EMBL" id="LZDH01000045">
    <property type="protein sequence ID" value="OBS31146.1"/>
    <property type="molecule type" value="Genomic_DNA"/>
</dbReference>
<dbReference type="PANTHER" id="PTHR48111">
    <property type="entry name" value="REGULATOR OF RPOS"/>
    <property type="match status" value="1"/>
</dbReference>
<evidence type="ECO:0000259" key="11">
    <source>
        <dbReference type="PROSITE" id="PS51755"/>
    </source>
</evidence>
<dbReference type="SMART" id="SM00448">
    <property type="entry name" value="REC"/>
    <property type="match status" value="1"/>
</dbReference>
<evidence type="ECO:0000256" key="8">
    <source>
        <dbReference type="PROSITE-ProRule" id="PRU00169"/>
    </source>
</evidence>
<reference evidence="12 14" key="1">
    <citation type="submission" date="2016-06" db="EMBL/GenBank/DDBJ databases">
        <title>Genome sequence of Tepidimonas fonticaldi PL17.</title>
        <authorList>
            <person name="Pinnaka A.K."/>
        </authorList>
    </citation>
    <scope>NUCLEOTIDE SEQUENCE [LARGE SCALE GENOMIC DNA]</scope>
    <source>
        <strain evidence="12 14">PL17</strain>
    </source>
</reference>
<keyword evidence="3 8" id="KW-0597">Phosphoprotein</keyword>
<dbReference type="STRING" id="1101373.A9O67_02880"/>
<dbReference type="FunFam" id="1.10.10.10:FF:000099">
    <property type="entry name" value="Two-component system response regulator TorR"/>
    <property type="match status" value="1"/>
</dbReference>
<keyword evidence="7" id="KW-0804">Transcription</keyword>
<dbReference type="SUPFAM" id="SSF46894">
    <property type="entry name" value="C-terminal effector domain of the bipartite response regulators"/>
    <property type="match status" value="1"/>
</dbReference>
<dbReference type="CDD" id="cd17574">
    <property type="entry name" value="REC_OmpR"/>
    <property type="match status" value="1"/>
</dbReference>
<comment type="subcellular location">
    <subcellularLocation>
        <location evidence="1">Cytoplasm</location>
    </subcellularLocation>
</comment>
<evidence type="ECO:0000256" key="7">
    <source>
        <dbReference type="ARBA" id="ARBA00023163"/>
    </source>
</evidence>
<dbReference type="PROSITE" id="PS51755">
    <property type="entry name" value="OMPR_PHOB"/>
    <property type="match status" value="1"/>
</dbReference>
<feature type="domain" description="Response regulatory" evidence="10">
    <location>
        <begin position="4"/>
        <end position="122"/>
    </location>
</feature>
<evidence type="ECO:0000256" key="9">
    <source>
        <dbReference type="PROSITE-ProRule" id="PRU01091"/>
    </source>
</evidence>
<proteinExistence type="predicted"/>
<evidence type="ECO:0000259" key="10">
    <source>
        <dbReference type="PROSITE" id="PS50110"/>
    </source>
</evidence>
<organism evidence="12 14">
    <name type="scientific">Tepidimonas fonticaldi</name>
    <dbReference type="NCBI Taxonomy" id="1101373"/>
    <lineage>
        <taxon>Bacteria</taxon>
        <taxon>Pseudomonadati</taxon>
        <taxon>Pseudomonadota</taxon>
        <taxon>Betaproteobacteria</taxon>
        <taxon>Burkholderiales</taxon>
        <taxon>Tepidimonas</taxon>
    </lineage>
</organism>
<dbReference type="InterPro" id="IPR039420">
    <property type="entry name" value="WalR-like"/>
</dbReference>
<feature type="domain" description="OmpR/PhoB-type" evidence="11">
    <location>
        <begin position="135"/>
        <end position="234"/>
    </location>
</feature>
<dbReference type="OrthoDB" id="165980at2"/>
<dbReference type="RefSeq" id="WP_068607976.1">
    <property type="nucleotide sequence ID" value="NZ_LZDH01000045.1"/>
</dbReference>
<dbReference type="Gene3D" id="6.10.250.690">
    <property type="match status" value="1"/>
</dbReference>
<dbReference type="InterPro" id="IPR036388">
    <property type="entry name" value="WH-like_DNA-bd_sf"/>
</dbReference>
<keyword evidence="2" id="KW-0963">Cytoplasm</keyword>
<dbReference type="SUPFAM" id="SSF52172">
    <property type="entry name" value="CheY-like"/>
    <property type="match status" value="1"/>
</dbReference>
<dbReference type="GO" id="GO:0032993">
    <property type="term" value="C:protein-DNA complex"/>
    <property type="evidence" value="ECO:0007669"/>
    <property type="project" value="TreeGrafter"/>
</dbReference>
<evidence type="ECO:0000256" key="4">
    <source>
        <dbReference type="ARBA" id="ARBA00023012"/>
    </source>
</evidence>
<dbReference type="AlphaFoldDB" id="A0A1A6DWU0"/>
<dbReference type="PROSITE" id="PS50110">
    <property type="entry name" value="RESPONSE_REGULATORY"/>
    <property type="match status" value="1"/>
</dbReference>
<dbReference type="Proteomes" id="UP000091969">
    <property type="component" value="Unassembled WGS sequence"/>
</dbReference>
<evidence type="ECO:0000313" key="13">
    <source>
        <dbReference type="EMBL" id="TSE36555.1"/>
    </source>
</evidence>
<name>A0A1A6DWU0_9BURK</name>
<evidence type="ECO:0000313" key="15">
    <source>
        <dbReference type="Proteomes" id="UP000316388"/>
    </source>
</evidence>
<dbReference type="GO" id="GO:0006355">
    <property type="term" value="P:regulation of DNA-templated transcription"/>
    <property type="evidence" value="ECO:0007669"/>
    <property type="project" value="InterPro"/>
</dbReference>
<keyword evidence="5" id="KW-0805">Transcription regulation</keyword>
<dbReference type="GO" id="GO:0000976">
    <property type="term" value="F:transcription cis-regulatory region binding"/>
    <property type="evidence" value="ECO:0007669"/>
    <property type="project" value="TreeGrafter"/>
</dbReference>
<dbReference type="Gene3D" id="1.10.10.10">
    <property type="entry name" value="Winged helix-like DNA-binding domain superfamily/Winged helix DNA-binding domain"/>
    <property type="match status" value="1"/>
</dbReference>
<gene>
    <name evidence="13" type="primary">ompR_2</name>
    <name evidence="12" type="ORF">A9O67_02880</name>
    <name evidence="13" type="ORF">Tfont_01885</name>
</gene>
<dbReference type="InterPro" id="IPR011006">
    <property type="entry name" value="CheY-like_superfamily"/>
</dbReference>
<reference evidence="13 15" key="2">
    <citation type="submission" date="2019-07" db="EMBL/GenBank/DDBJ databases">
        <title>Tepidimonas fonticaldi AT-A2 draft genome.</title>
        <authorList>
            <person name="Da Costa M.S."/>
            <person name="Froufe H.J.C."/>
            <person name="Egas C."/>
            <person name="Albuquerque L."/>
        </authorList>
    </citation>
    <scope>NUCLEOTIDE SEQUENCE [LARGE SCALE GENOMIC DNA]</scope>
    <source>
        <strain evidence="13 15">AT-A2</strain>
    </source>
</reference>
<accession>A0A1A6DWU0</accession>
<dbReference type="Pfam" id="PF00072">
    <property type="entry name" value="Response_reg"/>
    <property type="match status" value="1"/>
</dbReference>
<dbReference type="GO" id="GO:0005829">
    <property type="term" value="C:cytosol"/>
    <property type="evidence" value="ECO:0007669"/>
    <property type="project" value="TreeGrafter"/>
</dbReference>
<protein>
    <submittedName>
        <fullName evidence="12">DNA-binding response regulator</fullName>
    </submittedName>
    <submittedName>
        <fullName evidence="13">Transcriptional regulatory protein OmpR</fullName>
    </submittedName>
</protein>
<evidence type="ECO:0000256" key="5">
    <source>
        <dbReference type="ARBA" id="ARBA00023015"/>
    </source>
</evidence>
<dbReference type="InterPro" id="IPR016032">
    <property type="entry name" value="Sig_transdc_resp-reg_C-effctor"/>
</dbReference>
<evidence type="ECO:0000256" key="1">
    <source>
        <dbReference type="ARBA" id="ARBA00004496"/>
    </source>
</evidence>
<evidence type="ECO:0000256" key="3">
    <source>
        <dbReference type="ARBA" id="ARBA00022553"/>
    </source>
</evidence>
<dbReference type="CDD" id="cd00383">
    <property type="entry name" value="trans_reg_C"/>
    <property type="match status" value="1"/>
</dbReference>
<comment type="caution">
    <text evidence="12">The sequence shown here is derived from an EMBL/GenBank/DDBJ whole genome shotgun (WGS) entry which is preliminary data.</text>
</comment>